<evidence type="ECO:0000313" key="3">
    <source>
        <dbReference type="Proteomes" id="UP000509441"/>
    </source>
</evidence>
<sequence>MNKSILVIVAIVVVGGVTVFATYPYFTESTVDEAIPAGAITQPMMEDKDAMLMKDDSTRMEDKMMEEESIETPPISYAGTFIGVGDGIHDAQGDAYTIPLENESTILRLENFESTNGPDLFVYLATDDKASDFVNLGDLKANRGNQNYEIPNGTDLSKYNKVLIWCKAFGVLFGSAELSS</sequence>
<dbReference type="AlphaFoldDB" id="A0A7D5M485"/>
<dbReference type="OrthoDB" id="306569at2157"/>
<dbReference type="RefSeq" id="WP_179363228.1">
    <property type="nucleotide sequence ID" value="NZ_CP026994.1"/>
</dbReference>
<dbReference type="EMBL" id="CP026994">
    <property type="protein sequence ID" value="QLH04347.1"/>
    <property type="molecule type" value="Genomic_DNA"/>
</dbReference>
<dbReference type="InterPro" id="IPR019545">
    <property type="entry name" value="DM13_domain"/>
</dbReference>
<dbReference type="PROSITE" id="PS51549">
    <property type="entry name" value="DM13"/>
    <property type="match status" value="1"/>
</dbReference>
<gene>
    <name evidence="2" type="ORF">C5F49_02715</name>
</gene>
<dbReference type="Proteomes" id="UP000509441">
    <property type="component" value="Chromosome"/>
</dbReference>
<keyword evidence="3" id="KW-1185">Reference proteome</keyword>
<proteinExistence type="predicted"/>
<dbReference type="GeneID" id="56060829"/>
<organism evidence="2 3">
    <name type="scientific">Nitrosopumilus oxyclinae</name>
    <dbReference type="NCBI Taxonomy" id="1959104"/>
    <lineage>
        <taxon>Archaea</taxon>
        <taxon>Nitrososphaerota</taxon>
        <taxon>Nitrososphaeria</taxon>
        <taxon>Nitrosopumilales</taxon>
        <taxon>Nitrosopumilaceae</taxon>
        <taxon>Nitrosopumilus</taxon>
    </lineage>
</organism>
<feature type="domain" description="DM13" evidence="1">
    <location>
        <begin position="79"/>
        <end position="179"/>
    </location>
</feature>
<name>A0A7D5M485_9ARCH</name>
<protein>
    <recommendedName>
        <fullName evidence="1">DM13 domain-containing protein</fullName>
    </recommendedName>
</protein>
<dbReference type="KEGG" id="nox:C5F49_02715"/>
<dbReference type="Pfam" id="PF10517">
    <property type="entry name" value="DM13"/>
    <property type="match status" value="1"/>
</dbReference>
<accession>A0A7D5M485</accession>
<evidence type="ECO:0000313" key="2">
    <source>
        <dbReference type="EMBL" id="QLH04347.1"/>
    </source>
</evidence>
<evidence type="ECO:0000259" key="1">
    <source>
        <dbReference type="PROSITE" id="PS51549"/>
    </source>
</evidence>
<reference evidence="2 3" key="1">
    <citation type="submission" date="2018-02" db="EMBL/GenBank/DDBJ databases">
        <title>Complete genome of Nitrosopumilus oxyclinae HCE1.</title>
        <authorList>
            <person name="Qin W."/>
            <person name="Zheng Y."/>
            <person name="Stahl D.A."/>
        </authorList>
    </citation>
    <scope>NUCLEOTIDE SEQUENCE [LARGE SCALE GENOMIC DNA]</scope>
    <source>
        <strain evidence="2 3">HCE1</strain>
    </source>
</reference>